<sequence length="1661" mass="196738">MSDVDESDVISNKSDEILKVDLDDGIEENDVEIIEEDDKPLEEVIDEEEVIEEVKEEEVIKEVVEEAPLEEVKQDSIKELIDPIEDGGEDKDLVSDQGDKDDEIPDEEIQLISLRSTYLLILLKSGKYKDYIGEIIEADAEEDSFTLDNSDSITIKVIIKDDKMVLEDDTLVVEMIRINEISDLDTILDEDDIFKEESIKLDLLEVEKQYKIYNESEIKEDFISEIINLYNVFDSEILIKKITDMGYSFFDLIKENQYISDIDRTDTLSFVKDIYNNNKFNLPNYILPIVSLKKKLFTSDDEVVIENLDTCVRTYEEELIEKYNLMNADNTGYIKSLNILFDNKYNSYITKSDKFGLQINYDGTVIRDCLNAINPCLNYANVGYTIDMLKSRSDLFDMNNGNIQMYLDKEIYNIIGLLFLPEEYSKYSLKLQLKNKYFNLYENILLCDRGYSTVSFRQALFNKKITFKNINNESLKDEYEKEINAYMFDLDKNINLEELGEILSKALPDNKSIIDRISNIKNHLYNFNDFEKLLIVNNISINDLLYDNKNEIIDLIKQNINNYEKTYKKILKSVIKPIKKLKIINKELDISDKIKLVKEYIFNTKNITIKNNLISKFIKIYCREASNEEEDNNWLYSTDTNEKTLCKHYYYSTKIDNEHPEYYEALRSIFCPDSDDGNVCCAVCGHLVDNVDFSTFGGYSDGNVINMHAVLDKGKINEGVSEENEDIKQEINNIAKKFNIVLYQDDLESIVKIMNLIDHEKFINYRYNLDKYFIKCPYSEKIKELYKEIKNKDSGDFKKQNEKNKKKKSKSQKYFYQYLLKYNKLLSISFLIFIYIQISTNTYKINLNDMYNILIYDNQETWKNLSTSKDDSSINRRMLQYIEIQLEDDINNTNDNVMHPEHLEKFKFSKHLIKTIKYFMHPQFNLYLAINKYFKLNKSLDNIFVKESWPNYKPLYDNKLVLDINQYISDKDTEFKQYFVNNDSLENISLLKDINNDEPKYVEYKLLISNIMNNPSYKRLYMYALKLYGKSRPFPLLNLLAKQFLNTVNNEDFKQILIKCGYSIKDGFKNIDYKLLKKHLIGDIINYEIEKTKDKDNILKFEHINLNNTEYILLNCNSKGPYRYEPGQTFINSSFTDLANDNNKLLEKIFNNYCIDGKGDLIKNLVNENILNYYLLDYRVNLKDNLSECNKTEIPKDEEHFENIMNYLPNKNKLALKLYIEYTEKYSNIDITDYLNYNTDIENRLISFFNENNYLENDDVGLFNKLNEYVSDIKQHKLNKKNINQSDITDKILTLKADMTEKKLLYFDNMNELYKEISSGEYYNEYNRLQLARLKSIKLTNLNNIENTHLMIERLTEDINDNYIYKRFIDDMFFTISRLKNKYKTYNQIQKKSFKLSEINTVEYNKYIDVNEFLLHNDLFFQRKKSDLKENKKYSGFKDYSFDNSNIYFEGLYDHIKQYKINLHKLKGSLNNILNTHLLLSINKFVFVFIINKIVEYIKGLLNHESDIYEIANSNYSLAASATGDDNISIKNSIICLSRFLLDLIMNMYEKYYDKIWVYINNEDLNHSIMKQLSREKHTYLQKTQGMTKEQKKENDIMNDMGKATLYKDFEQDNQNYAQSHEFEKDIHPEISDIQDVIVDEGYEQHLYDQEENNEMTENDL</sequence>
<name>A0A6C0C6W9_9ZZZZ</name>
<feature type="coiled-coil region" evidence="1">
    <location>
        <begin position="546"/>
        <end position="573"/>
    </location>
</feature>
<evidence type="ECO:0000313" key="2">
    <source>
        <dbReference type="EMBL" id="QHS99514.1"/>
    </source>
</evidence>
<keyword evidence="1" id="KW-0175">Coiled coil</keyword>
<proteinExistence type="predicted"/>
<organism evidence="2">
    <name type="scientific">viral metagenome</name>
    <dbReference type="NCBI Taxonomy" id="1070528"/>
    <lineage>
        <taxon>unclassified sequences</taxon>
        <taxon>metagenomes</taxon>
        <taxon>organismal metagenomes</taxon>
    </lineage>
</organism>
<accession>A0A6C0C6W9</accession>
<protein>
    <submittedName>
        <fullName evidence="2">Uncharacterized protein</fullName>
    </submittedName>
</protein>
<dbReference type="EMBL" id="MN739344">
    <property type="protein sequence ID" value="QHS99514.1"/>
    <property type="molecule type" value="Genomic_DNA"/>
</dbReference>
<reference evidence="2" key="1">
    <citation type="journal article" date="2020" name="Nature">
        <title>Giant virus diversity and host interactions through global metagenomics.</title>
        <authorList>
            <person name="Schulz F."/>
            <person name="Roux S."/>
            <person name="Paez-Espino D."/>
            <person name="Jungbluth S."/>
            <person name="Walsh D.A."/>
            <person name="Denef V.J."/>
            <person name="McMahon K.D."/>
            <person name="Konstantinidis K.T."/>
            <person name="Eloe-Fadrosh E.A."/>
            <person name="Kyrpides N.C."/>
            <person name="Woyke T."/>
        </authorList>
    </citation>
    <scope>NUCLEOTIDE SEQUENCE</scope>
    <source>
        <strain evidence="2">GVMAG-M-3300020187-37</strain>
    </source>
</reference>
<evidence type="ECO:0000256" key="1">
    <source>
        <dbReference type="SAM" id="Coils"/>
    </source>
</evidence>